<feature type="domain" description="Cationic amino acid transporter C-terminal" evidence="5">
    <location>
        <begin position="1073"/>
        <end position="1123"/>
    </location>
</feature>
<dbReference type="PANTHER" id="PTHR43243:SF95">
    <property type="entry name" value="LD37241P"/>
    <property type="match status" value="1"/>
</dbReference>
<dbReference type="InterPro" id="IPR002293">
    <property type="entry name" value="AA/rel_permease1"/>
</dbReference>
<dbReference type="VEuPathDB" id="VectorBase:PPAPM1_011419"/>
<comment type="subcellular location">
    <subcellularLocation>
        <location evidence="1">Membrane</location>
        <topology evidence="1">Multi-pass membrane protein</topology>
    </subcellularLocation>
</comment>
<dbReference type="PANTHER" id="PTHR43243">
    <property type="entry name" value="INNER MEMBRANE TRANSPORTER YGJI-RELATED"/>
    <property type="match status" value="1"/>
</dbReference>
<reference evidence="6" key="1">
    <citation type="submission" date="2022-08" db="UniProtKB">
        <authorList>
            <consortium name="EnsemblMetazoa"/>
        </authorList>
    </citation>
    <scope>IDENTIFICATION</scope>
    <source>
        <strain evidence="6">Israel</strain>
    </source>
</reference>
<dbReference type="Pfam" id="PF13520">
    <property type="entry name" value="AA_permease_2"/>
    <property type="match status" value="2"/>
</dbReference>
<evidence type="ECO:0000256" key="1">
    <source>
        <dbReference type="ARBA" id="ARBA00004141"/>
    </source>
</evidence>
<evidence type="ECO:0000313" key="6">
    <source>
        <dbReference type="EnsemblMetazoa" id="PPAI005043-PA"/>
    </source>
</evidence>
<dbReference type="Proteomes" id="UP000092462">
    <property type="component" value="Unassembled WGS sequence"/>
</dbReference>
<evidence type="ECO:0000256" key="3">
    <source>
        <dbReference type="ARBA" id="ARBA00022989"/>
    </source>
</evidence>
<dbReference type="EMBL" id="AJVK01013544">
    <property type="status" value="NOT_ANNOTATED_CDS"/>
    <property type="molecule type" value="Genomic_DNA"/>
</dbReference>
<keyword evidence="7" id="KW-1185">Reference proteome</keyword>
<evidence type="ECO:0000256" key="4">
    <source>
        <dbReference type="ARBA" id="ARBA00023136"/>
    </source>
</evidence>
<dbReference type="GO" id="GO:0097638">
    <property type="term" value="P:L-arginine import across plasma membrane"/>
    <property type="evidence" value="ECO:0007669"/>
    <property type="project" value="TreeGrafter"/>
</dbReference>
<feature type="domain" description="Cationic amino acid transporter C-terminal" evidence="5">
    <location>
        <begin position="520"/>
        <end position="570"/>
    </location>
</feature>
<dbReference type="EMBL" id="AJVK01013543">
    <property type="status" value="NOT_ANNOTATED_CDS"/>
    <property type="molecule type" value="Genomic_DNA"/>
</dbReference>
<dbReference type="VEuPathDB" id="VectorBase:PPAPM1_009133"/>
<accession>A0A1B0GNR1</accession>
<sequence>MFLPTSSFLAQLYKALSRRKRQEDDGGETKLARVLSLFDLTALGVGSTLGLGVYVLAGAVAKELAGPAVVISFLIAAIASGFSGLCYAEFAARVPKAGSAYIYSYVSIGEFVAFTIGWNLILEHVIGTASVARGMSGYLDSLFDKKMSKTLREMFPINVAFLAEYPDFFTLIVVTLLSVLLAIGVKESTMINNIFTAVNMSTIFIIIIAGLTKVNMKNWAIDPTSLDDCKIENCGSGGFMPFGVAGVIAGAAKCFYGFVGFDIVATTGEEAKNPKRNIPLSIFLSLIIIFLAYFGISTVLTMMVPSYKLDLNAPFPYVFDAIGYVEIKWVVTIGANFALSTALLGAMFPLPRILYSMASDGILYKFLQHVYPRTKTPVKATMVSGILAAILGAIFNLHQLIDMMSIGTLLAYTIVAICVLVLRYQDENMCENSIDQHSNLISRTFNTKGVKKPNPSTSSISKNGIILFSVLSIIFCALTTFADIIGSFSAQFGFAIVVVAMIACMLAIGRQPVSQIELTFKVPLVPTLPCLSVLINLYLMFQLDIYTWIRFVVWLIIGYVMYFSYGIKYSALSRRKRQEDNAAESKLARVLSLFDLTALGVGSTLGLGVYVLAGSVARELAGPAVTISFLIAAIASAASGLCYAEFAARVPKAGSAYVYSYVSIGEFVAFTIGWNLILEYVIGTASVARGLSGYLDSLIDEKMSQALRNLFPINVDFLAEYPDFFTFIVVILLAVLLAIGVKESTLFNNVFTAVNMATILIIIIAGSIKDNWNIETETVDTCATVNCGSGGFMPFGIAGIMAGAAKCFYGFVGFDVVATTGEEAKNPKRNIPLSIVLSLIIIFLAYFIISTILTMMAPYYELDANAPFPHVFDAVGYVEVKWVVTIGANFALCTSLLGAMFPLPRVLYAMASDGILYKFLQNVSPRTKTPVTATLISGVLAAIMGAIFNLHQLIDMMSIGTLLAYTIVAICVLVLRYQDENMCEESIDQQSNLILRMFNTKGIKNPNPSTSSISKNGIILFSVLSIVFCALTTFADLIGSFSAQFGFAIVVVAMIACILSIGRQPVSRTELTFKVPLVPTLPCLSVLINLYLMFQLDVYTWIRFVVWVIIGYIIYFSYGIEHSVEGNQRKGEELNREMIGASKNNCTNNEICGTYKVTLKE</sequence>
<proteinExistence type="predicted"/>
<keyword evidence="2" id="KW-0812">Transmembrane</keyword>
<evidence type="ECO:0000256" key="2">
    <source>
        <dbReference type="ARBA" id="ARBA00022692"/>
    </source>
</evidence>
<dbReference type="GO" id="GO:0005886">
    <property type="term" value="C:plasma membrane"/>
    <property type="evidence" value="ECO:0007669"/>
    <property type="project" value="TreeGrafter"/>
</dbReference>
<dbReference type="Pfam" id="PF13906">
    <property type="entry name" value="AA_permease_C"/>
    <property type="match status" value="2"/>
</dbReference>
<name>A0A1B0GNR1_PHLPP</name>
<keyword evidence="4" id="KW-0472">Membrane</keyword>
<dbReference type="EMBL" id="AJVK01013542">
    <property type="status" value="NOT_ANNOTATED_CDS"/>
    <property type="molecule type" value="Genomic_DNA"/>
</dbReference>
<dbReference type="EnsemblMetazoa" id="PPAI005043-RA">
    <property type="protein sequence ID" value="PPAI005043-PA"/>
    <property type="gene ID" value="PPAI005043"/>
</dbReference>
<evidence type="ECO:0000259" key="5">
    <source>
        <dbReference type="Pfam" id="PF13906"/>
    </source>
</evidence>
<dbReference type="VEuPathDB" id="VectorBase:PPAI005043"/>
<keyword evidence="3" id="KW-1133">Transmembrane helix</keyword>
<organism evidence="6 7">
    <name type="scientific">Phlebotomus papatasi</name>
    <name type="common">Sandfly</name>
    <dbReference type="NCBI Taxonomy" id="29031"/>
    <lineage>
        <taxon>Eukaryota</taxon>
        <taxon>Metazoa</taxon>
        <taxon>Ecdysozoa</taxon>
        <taxon>Arthropoda</taxon>
        <taxon>Hexapoda</taxon>
        <taxon>Insecta</taxon>
        <taxon>Pterygota</taxon>
        <taxon>Neoptera</taxon>
        <taxon>Endopterygota</taxon>
        <taxon>Diptera</taxon>
        <taxon>Nematocera</taxon>
        <taxon>Psychodoidea</taxon>
        <taxon>Psychodidae</taxon>
        <taxon>Phlebotomus</taxon>
        <taxon>Phlebotomus</taxon>
    </lineage>
</organism>
<dbReference type="FunFam" id="1.20.1740.10:FF:000010">
    <property type="entry name" value="probable cationic amino acid transporter"/>
    <property type="match status" value="2"/>
</dbReference>
<protein>
    <recommendedName>
        <fullName evidence="5">Cationic amino acid transporter C-terminal domain-containing protein</fullName>
    </recommendedName>
</protein>
<evidence type="ECO:0000313" key="7">
    <source>
        <dbReference type="Proteomes" id="UP000092462"/>
    </source>
</evidence>
<dbReference type="GO" id="GO:0015189">
    <property type="term" value="F:L-lysine transmembrane transporter activity"/>
    <property type="evidence" value="ECO:0007669"/>
    <property type="project" value="TreeGrafter"/>
</dbReference>
<dbReference type="GO" id="GO:0061459">
    <property type="term" value="F:L-arginine transmembrane transporter activity"/>
    <property type="evidence" value="ECO:0007669"/>
    <property type="project" value="TreeGrafter"/>
</dbReference>
<dbReference type="Gene3D" id="1.20.1740.10">
    <property type="entry name" value="Amino acid/polyamine transporter I"/>
    <property type="match status" value="4"/>
</dbReference>
<dbReference type="GO" id="GO:0000064">
    <property type="term" value="F:L-ornithine transmembrane transporter activity"/>
    <property type="evidence" value="ECO:0007669"/>
    <property type="project" value="TreeGrafter"/>
</dbReference>
<dbReference type="InterPro" id="IPR029485">
    <property type="entry name" value="CAT_C"/>
</dbReference>
<dbReference type="AlphaFoldDB" id="A0A1B0GNR1"/>